<protein>
    <submittedName>
        <fullName evidence="3">Uncharacterized protein</fullName>
    </submittedName>
</protein>
<dbReference type="InterPro" id="IPR011989">
    <property type="entry name" value="ARM-like"/>
</dbReference>
<evidence type="ECO:0000313" key="4">
    <source>
        <dbReference type="Proteomes" id="UP000797356"/>
    </source>
</evidence>
<reference evidence="3" key="1">
    <citation type="journal article" date="2017" name="Gigascience">
        <title>The genome draft of coconut (Cocos nucifera).</title>
        <authorList>
            <person name="Xiao Y."/>
            <person name="Xu P."/>
            <person name="Fan H."/>
            <person name="Baudouin L."/>
            <person name="Xia W."/>
            <person name="Bocs S."/>
            <person name="Xu J."/>
            <person name="Li Q."/>
            <person name="Guo A."/>
            <person name="Zhou L."/>
            <person name="Li J."/>
            <person name="Wu Y."/>
            <person name="Ma Z."/>
            <person name="Armero A."/>
            <person name="Issali A.E."/>
            <person name="Liu N."/>
            <person name="Peng M."/>
            <person name="Yang Y."/>
        </authorList>
    </citation>
    <scope>NUCLEOTIDE SEQUENCE</scope>
    <source>
        <tissue evidence="3">Spear leaf of Hainan Tall coconut</tissue>
    </source>
</reference>
<evidence type="ECO:0000256" key="2">
    <source>
        <dbReference type="SAM" id="MobiDB-lite"/>
    </source>
</evidence>
<keyword evidence="4" id="KW-1185">Reference proteome</keyword>
<dbReference type="SUPFAM" id="SSF48371">
    <property type="entry name" value="ARM repeat"/>
    <property type="match status" value="1"/>
</dbReference>
<sequence>MRSPPGTCKIKFRPKPAYEEVEKDIVSMRQMLSGDGEAEPNQEQITLQICKETVLSLFIYKLLSLGWDYMELPNFNIASHVLATFKELLAEHQTAVVHFLGPHYEQVFVANPNKPCEITKVLANNHAELLMLLHNLPTSKAKVNHILHSNILRTVLNWEVRSMPNRTDGEPGRFRRGKRHTLVPGKKERKTEAENERRGEEERGGHRRKLTVALYGRLRVAEAVAAWFA</sequence>
<dbReference type="AlphaFoldDB" id="A0A8K0IXP4"/>
<dbReference type="GO" id="GO:0035556">
    <property type="term" value="P:intracellular signal transduction"/>
    <property type="evidence" value="ECO:0007669"/>
    <property type="project" value="TreeGrafter"/>
</dbReference>
<gene>
    <name evidence="3" type="ORF">COCNU_16G001500</name>
</gene>
<dbReference type="InterPro" id="IPR016024">
    <property type="entry name" value="ARM-type_fold"/>
</dbReference>
<dbReference type="Gene3D" id="1.25.10.10">
    <property type="entry name" value="Leucine-rich Repeat Variant"/>
    <property type="match status" value="2"/>
</dbReference>
<evidence type="ECO:0000256" key="1">
    <source>
        <dbReference type="ARBA" id="ARBA00011012"/>
    </source>
</evidence>
<dbReference type="InterPro" id="IPR013878">
    <property type="entry name" value="Mo25"/>
</dbReference>
<evidence type="ECO:0000313" key="3">
    <source>
        <dbReference type="EMBL" id="KAG1371056.1"/>
    </source>
</evidence>
<comment type="caution">
    <text evidence="3">The sequence shown here is derived from an EMBL/GenBank/DDBJ whole genome shotgun (WGS) entry which is preliminary data.</text>
</comment>
<name>A0A8K0IXP4_COCNU</name>
<proteinExistence type="inferred from homology"/>
<comment type="similarity">
    <text evidence="1">Belongs to the Mo25 family.</text>
</comment>
<dbReference type="GO" id="GO:0043539">
    <property type="term" value="F:protein serine/threonine kinase activator activity"/>
    <property type="evidence" value="ECO:0007669"/>
    <property type="project" value="TreeGrafter"/>
</dbReference>
<feature type="region of interest" description="Disordered" evidence="2">
    <location>
        <begin position="166"/>
        <end position="205"/>
    </location>
</feature>
<accession>A0A8K0IXP4</accession>
<organism evidence="3 4">
    <name type="scientific">Cocos nucifera</name>
    <name type="common">Coconut palm</name>
    <dbReference type="NCBI Taxonomy" id="13894"/>
    <lineage>
        <taxon>Eukaryota</taxon>
        <taxon>Viridiplantae</taxon>
        <taxon>Streptophyta</taxon>
        <taxon>Embryophyta</taxon>
        <taxon>Tracheophyta</taxon>
        <taxon>Spermatophyta</taxon>
        <taxon>Magnoliopsida</taxon>
        <taxon>Liliopsida</taxon>
        <taxon>Arecaceae</taxon>
        <taxon>Arecoideae</taxon>
        <taxon>Cocoseae</taxon>
        <taxon>Attaleinae</taxon>
        <taxon>Cocos</taxon>
    </lineage>
</organism>
<dbReference type="EMBL" id="CM017887">
    <property type="protein sequence ID" value="KAG1371056.1"/>
    <property type="molecule type" value="Genomic_DNA"/>
</dbReference>
<dbReference type="PANTHER" id="PTHR10182">
    <property type="entry name" value="CALCIUM-BINDING PROTEIN 39-RELATED"/>
    <property type="match status" value="1"/>
</dbReference>
<dbReference type="PANTHER" id="PTHR10182:SF3">
    <property type="entry name" value="PROTEIN MO25"/>
    <property type="match status" value="1"/>
</dbReference>
<reference evidence="3" key="2">
    <citation type="submission" date="2019-07" db="EMBL/GenBank/DDBJ databases">
        <authorList>
            <person name="Yang Y."/>
            <person name="Bocs S."/>
            <person name="Baudouin L."/>
        </authorList>
    </citation>
    <scope>NUCLEOTIDE SEQUENCE</scope>
    <source>
        <tissue evidence="3">Spear leaf of Hainan Tall coconut</tissue>
    </source>
</reference>
<dbReference type="Proteomes" id="UP000797356">
    <property type="component" value="Chromosome 16"/>
</dbReference>
<feature type="compositionally biased region" description="Basic and acidic residues" evidence="2">
    <location>
        <begin position="185"/>
        <end position="204"/>
    </location>
</feature>
<dbReference type="OrthoDB" id="609103at2759"/>